<keyword evidence="1" id="KW-0732">Signal</keyword>
<feature type="signal peptide" evidence="1">
    <location>
        <begin position="1"/>
        <end position="22"/>
    </location>
</feature>
<dbReference type="AlphaFoldDB" id="A0A517S8S6"/>
<evidence type="ECO:0000256" key="1">
    <source>
        <dbReference type="SAM" id="SignalP"/>
    </source>
</evidence>
<sequence length="325" mass="35990" precursor="true">MFHIHILFAALFLLLASQRSFAQEAADTRLVKEVVELMAARAKAVSSIHIIADHLSLSSSSAAPLTLEEFRRTFFQYAATSGMERDRATLYRSLLRQGDPARGVRSVEFYRDGPRTAEFSKTDNFVTDERATVWFVSSEGRIQANIWEPHRSTIASLGLSTFSHELGIKSPETAFKVVMHAATDDTGHIVLKWREDTTDVVYEFSREDGIMRSMQASSPGFETLTIQAGRYVSPEGIPFPLVSGRLSFRDGGVRSVQVVAPRLVEVNRPVSPETFRVAAERGSVIVDEREKRRVSAAGQTEDIVGLANSAREADKAKAAGLRVQE</sequence>
<gene>
    <name evidence="2" type="ORF">Pan44_05490</name>
</gene>
<reference evidence="2 3" key="1">
    <citation type="submission" date="2019-02" db="EMBL/GenBank/DDBJ databases">
        <title>Deep-cultivation of Planctomycetes and their phenomic and genomic characterization uncovers novel biology.</title>
        <authorList>
            <person name="Wiegand S."/>
            <person name="Jogler M."/>
            <person name="Boedeker C."/>
            <person name="Pinto D."/>
            <person name="Vollmers J."/>
            <person name="Rivas-Marin E."/>
            <person name="Kohn T."/>
            <person name="Peeters S.H."/>
            <person name="Heuer A."/>
            <person name="Rast P."/>
            <person name="Oberbeckmann S."/>
            <person name="Bunk B."/>
            <person name="Jeske O."/>
            <person name="Meyerdierks A."/>
            <person name="Storesund J.E."/>
            <person name="Kallscheuer N."/>
            <person name="Luecker S."/>
            <person name="Lage O.M."/>
            <person name="Pohl T."/>
            <person name="Merkel B.J."/>
            <person name="Hornburger P."/>
            <person name="Mueller R.-W."/>
            <person name="Bruemmer F."/>
            <person name="Labrenz M."/>
            <person name="Spormann A.M."/>
            <person name="Op den Camp H."/>
            <person name="Overmann J."/>
            <person name="Amann R."/>
            <person name="Jetten M.S.M."/>
            <person name="Mascher T."/>
            <person name="Medema M.H."/>
            <person name="Devos D.P."/>
            <person name="Kaster A.-K."/>
            <person name="Ovreas L."/>
            <person name="Rohde M."/>
            <person name="Galperin M.Y."/>
            <person name="Jogler C."/>
        </authorList>
    </citation>
    <scope>NUCLEOTIDE SEQUENCE [LARGE SCALE GENOMIC DNA]</scope>
    <source>
        <strain evidence="2 3">Pan44</strain>
    </source>
</reference>
<accession>A0A517S8S6</accession>
<dbReference type="EMBL" id="CP036271">
    <property type="protein sequence ID" value="QDT52537.1"/>
    <property type="molecule type" value="Genomic_DNA"/>
</dbReference>
<dbReference type="KEGG" id="ccos:Pan44_05490"/>
<keyword evidence="3" id="KW-1185">Reference proteome</keyword>
<dbReference type="InParanoid" id="A0A517S8S6"/>
<protein>
    <submittedName>
        <fullName evidence="2">Uncharacterized protein</fullName>
    </submittedName>
</protein>
<feature type="chain" id="PRO_5021984459" evidence="1">
    <location>
        <begin position="23"/>
        <end position="325"/>
    </location>
</feature>
<organism evidence="2 3">
    <name type="scientific">Caulifigura coniformis</name>
    <dbReference type="NCBI Taxonomy" id="2527983"/>
    <lineage>
        <taxon>Bacteria</taxon>
        <taxon>Pseudomonadati</taxon>
        <taxon>Planctomycetota</taxon>
        <taxon>Planctomycetia</taxon>
        <taxon>Planctomycetales</taxon>
        <taxon>Planctomycetaceae</taxon>
        <taxon>Caulifigura</taxon>
    </lineage>
</organism>
<evidence type="ECO:0000313" key="2">
    <source>
        <dbReference type="EMBL" id="QDT52537.1"/>
    </source>
</evidence>
<evidence type="ECO:0000313" key="3">
    <source>
        <dbReference type="Proteomes" id="UP000315700"/>
    </source>
</evidence>
<proteinExistence type="predicted"/>
<dbReference type="RefSeq" id="WP_145026969.1">
    <property type="nucleotide sequence ID" value="NZ_CP036271.1"/>
</dbReference>
<name>A0A517S8S6_9PLAN</name>
<dbReference type="Proteomes" id="UP000315700">
    <property type="component" value="Chromosome"/>
</dbReference>